<evidence type="ECO:0000256" key="1">
    <source>
        <dbReference type="ARBA" id="ARBA00009129"/>
    </source>
</evidence>
<gene>
    <name evidence="5" type="ORF">DDF65_05325</name>
</gene>
<dbReference type="RefSeq" id="WP_116565279.1">
    <property type="nucleotide sequence ID" value="NZ_QDKP01000014.1"/>
</dbReference>
<feature type="compositionally biased region" description="Basic and acidic residues" evidence="2">
    <location>
        <begin position="45"/>
        <end position="59"/>
    </location>
</feature>
<keyword evidence="6" id="KW-1185">Reference proteome</keyword>
<reference evidence="5 6" key="1">
    <citation type="submission" date="2018-04" db="EMBL/GenBank/DDBJ databases">
        <title>The genome sequence of Caulobacter sp. 736.</title>
        <authorList>
            <person name="Gao J."/>
            <person name="Sun J."/>
        </authorList>
    </citation>
    <scope>NUCLEOTIDE SEQUENCE [LARGE SCALE GENOMIC DNA]</scope>
    <source>
        <strain evidence="5 6">736</strain>
    </source>
</reference>
<dbReference type="PROSITE" id="PS51257">
    <property type="entry name" value="PROKAR_LIPOPROTEIN"/>
    <property type="match status" value="1"/>
</dbReference>
<evidence type="ECO:0000256" key="3">
    <source>
        <dbReference type="SAM" id="SignalP"/>
    </source>
</evidence>
<evidence type="ECO:0000313" key="5">
    <source>
        <dbReference type="EMBL" id="PVM87043.1"/>
    </source>
</evidence>
<comment type="similarity">
    <text evidence="1">Belongs to the UPF0337 (CsbD) family.</text>
</comment>
<evidence type="ECO:0000256" key="2">
    <source>
        <dbReference type="SAM" id="MobiDB-lite"/>
    </source>
</evidence>
<dbReference type="Proteomes" id="UP000244913">
    <property type="component" value="Unassembled WGS sequence"/>
</dbReference>
<dbReference type="InterPro" id="IPR008462">
    <property type="entry name" value="CsbD"/>
</dbReference>
<feature type="chain" id="PRO_5015606047" evidence="3">
    <location>
        <begin position="19"/>
        <end position="79"/>
    </location>
</feature>
<protein>
    <submittedName>
        <fullName evidence="5">CsbD family protein</fullName>
    </submittedName>
</protein>
<feature type="domain" description="CsbD-like" evidence="4">
    <location>
        <begin position="24"/>
        <end position="76"/>
    </location>
</feature>
<name>A0A2T9JTJ9_9CAUL</name>
<dbReference type="InterPro" id="IPR036629">
    <property type="entry name" value="YjbJ_sf"/>
</dbReference>
<feature type="signal peptide" evidence="3">
    <location>
        <begin position="1"/>
        <end position="18"/>
    </location>
</feature>
<evidence type="ECO:0000313" key="6">
    <source>
        <dbReference type="Proteomes" id="UP000244913"/>
    </source>
</evidence>
<comment type="caution">
    <text evidence="5">The sequence shown here is derived from an EMBL/GenBank/DDBJ whole genome shotgun (WGS) entry which is preliminary data.</text>
</comment>
<feature type="region of interest" description="Disordered" evidence="2">
    <location>
        <begin position="25"/>
        <end position="63"/>
    </location>
</feature>
<dbReference type="AlphaFoldDB" id="A0A2T9JTJ9"/>
<organism evidence="5 6">
    <name type="scientific">Caulobacter radicis</name>
    <dbReference type="NCBI Taxonomy" id="2172650"/>
    <lineage>
        <taxon>Bacteria</taxon>
        <taxon>Pseudomonadati</taxon>
        <taxon>Pseudomonadota</taxon>
        <taxon>Alphaproteobacteria</taxon>
        <taxon>Caulobacterales</taxon>
        <taxon>Caulobacteraceae</taxon>
        <taxon>Caulobacter</taxon>
    </lineage>
</organism>
<accession>A0A2T9JTJ9</accession>
<dbReference type="Gene3D" id="1.10.1470.10">
    <property type="entry name" value="YjbJ"/>
    <property type="match status" value="1"/>
</dbReference>
<proteinExistence type="inferred from homology"/>
<keyword evidence="3" id="KW-0732">Signal</keyword>
<sequence length="79" mass="7963">MNLARPLSLVAIAAAALALTACGDKDSGHAQKTEGEIKSAVGDLTGDKDLQKEGKKDEVVGGVKSAGEDLKAAAKDAKD</sequence>
<dbReference type="EMBL" id="QDKP01000014">
    <property type="protein sequence ID" value="PVM87043.1"/>
    <property type="molecule type" value="Genomic_DNA"/>
</dbReference>
<dbReference type="SUPFAM" id="SSF69047">
    <property type="entry name" value="Hypothetical protein YjbJ"/>
    <property type="match status" value="1"/>
</dbReference>
<feature type="compositionally biased region" description="Basic and acidic residues" evidence="2">
    <location>
        <begin position="25"/>
        <end position="37"/>
    </location>
</feature>
<dbReference type="Pfam" id="PF05532">
    <property type="entry name" value="CsbD"/>
    <property type="match status" value="1"/>
</dbReference>
<evidence type="ECO:0000259" key="4">
    <source>
        <dbReference type="Pfam" id="PF05532"/>
    </source>
</evidence>